<keyword evidence="2" id="KW-1185">Reference proteome</keyword>
<proteinExistence type="predicted"/>
<name>A0ABN6ZTX2_9CREN</name>
<protein>
    <submittedName>
        <fullName evidence="1">Uncharacterized protein</fullName>
    </submittedName>
</protein>
<accession>A0ABN6ZTX2</accession>
<organism evidence="1 2">
    <name type="scientific">Pyrodictium abyssi</name>
    <dbReference type="NCBI Taxonomy" id="54256"/>
    <lineage>
        <taxon>Archaea</taxon>
        <taxon>Thermoproteota</taxon>
        <taxon>Thermoprotei</taxon>
        <taxon>Desulfurococcales</taxon>
        <taxon>Pyrodictiaceae</taxon>
        <taxon>Pyrodictium</taxon>
    </lineage>
</organism>
<dbReference type="Proteomes" id="UP001341135">
    <property type="component" value="Chromosome"/>
</dbReference>
<reference evidence="1 2" key="1">
    <citation type="submission" date="2023-09" db="EMBL/GenBank/DDBJ databases">
        <title>Pyrofollis japonicus gen. nov. sp. nov., a novel member of the family Pyrodictiaceae isolated from the Iheya North hydrothermal field.</title>
        <authorList>
            <person name="Miyazaki U."/>
            <person name="Sanari M."/>
            <person name="Tame A."/>
            <person name="Kitajima M."/>
            <person name="Okamoto A."/>
            <person name="Sawayama S."/>
            <person name="Miyazaki J."/>
            <person name="Takai K."/>
            <person name="Nakagawa S."/>
        </authorList>
    </citation>
    <scope>NUCLEOTIDE SEQUENCE [LARGE SCALE GENOMIC DNA]</scope>
    <source>
        <strain evidence="1 2">AV2</strain>
    </source>
</reference>
<dbReference type="RefSeq" id="WP_338249301.1">
    <property type="nucleotide sequence ID" value="NZ_AP028907.1"/>
</dbReference>
<evidence type="ECO:0000313" key="1">
    <source>
        <dbReference type="EMBL" id="BES82205.1"/>
    </source>
</evidence>
<gene>
    <name evidence="1" type="ORF">PABY_17720</name>
</gene>
<evidence type="ECO:0000313" key="2">
    <source>
        <dbReference type="Proteomes" id="UP001341135"/>
    </source>
</evidence>
<sequence>MYKALHILMPSIFAAFDGNIACVVFSENPRERCIGGNKGGKANKRLVNVENYVRYSICLGRLARYLVDRCDFGFEPTPGFGYARRLSIGGLQLYFPLTRLLDYVVWSMSTVPRNKDKDVTVYDQVVKNCV</sequence>
<dbReference type="GeneID" id="89289780"/>
<dbReference type="EMBL" id="AP028907">
    <property type="protein sequence ID" value="BES82205.1"/>
    <property type="molecule type" value="Genomic_DNA"/>
</dbReference>